<dbReference type="GeneID" id="85166753"/>
<reference evidence="2 3" key="1">
    <citation type="submission" date="2014-03" db="EMBL/GenBank/DDBJ databases">
        <title>Genomics of Bifidobacteria.</title>
        <authorList>
            <person name="Ventura M."/>
            <person name="Milani C."/>
            <person name="Lugli G.A."/>
        </authorList>
    </citation>
    <scope>NUCLEOTIDE SEQUENCE [LARGE SCALE GENOMIC DNA]</scope>
    <source>
        <strain evidence="2 3">LMG 21589</strain>
    </source>
</reference>
<feature type="region of interest" description="Disordered" evidence="1">
    <location>
        <begin position="244"/>
        <end position="274"/>
    </location>
</feature>
<dbReference type="Gene3D" id="3.40.50.300">
    <property type="entry name" value="P-loop containing nucleotide triphosphate hydrolases"/>
    <property type="match status" value="1"/>
</dbReference>
<dbReference type="OrthoDB" id="3252838at2"/>
<name>A0A087DJ81_9BIFI</name>
<dbReference type="InterPro" id="IPR027417">
    <property type="entry name" value="P-loop_NTPase"/>
</dbReference>
<dbReference type="STRING" id="158787.BSCA_0613"/>
<dbReference type="SUPFAM" id="SSF52540">
    <property type="entry name" value="P-loop containing nucleoside triphosphate hydrolases"/>
    <property type="match status" value="1"/>
</dbReference>
<evidence type="ECO:0000313" key="3">
    <source>
        <dbReference type="Proteomes" id="UP000029033"/>
    </source>
</evidence>
<dbReference type="EMBL" id="JGZO01000002">
    <property type="protein sequence ID" value="KFI95581.1"/>
    <property type="molecule type" value="Genomic_DNA"/>
</dbReference>
<feature type="region of interest" description="Disordered" evidence="1">
    <location>
        <begin position="1"/>
        <end position="28"/>
    </location>
</feature>
<dbReference type="eggNOG" id="COG0455">
    <property type="taxonomic scope" value="Bacteria"/>
</dbReference>
<gene>
    <name evidence="2" type="ORF">BSCA_0613</name>
</gene>
<feature type="compositionally biased region" description="Low complexity" evidence="1">
    <location>
        <begin position="12"/>
        <end position="21"/>
    </location>
</feature>
<proteinExistence type="predicted"/>
<keyword evidence="3" id="KW-1185">Reference proteome</keyword>
<comment type="caution">
    <text evidence="2">The sequence shown here is derived from an EMBL/GenBank/DDBJ whole genome shotgun (WGS) entry which is preliminary data.</text>
</comment>
<dbReference type="AlphaFoldDB" id="A0A087DJ81"/>
<evidence type="ECO:0000313" key="2">
    <source>
        <dbReference type="EMBL" id="KFI95581.1"/>
    </source>
</evidence>
<sequence>MNGTHAAGTKNQTATAAAQPGAPVPPATVQRYYSPAVQHRMPAITDERQYQYGLSPQTQAAYGRADPPGPPCRVAVKTGLRNAVVCTAASGGIGLSVIVAVLSRALRERDLDCALMDADFQGGGLDVLLGIENEPGLRFGTIQAPLGRIDGDALNAELPVWDGVRVLAFTPWGGDAPDRWQVQAATRALCESNRVVVVDAGRSSGLDQVPELAESAHMVVAELTVLGLARAKAHIATIRGGRLGGRSDGRSAADSASPGLGEGRPPCEGEGNSTLRSVAAGLRPRDGDLLVVGVQPRSAPRNHTGVDVREAEDYLGLPISGPVRASRKLCGDVLNGLGIDSLGKANRAVIEAVADWAETRIAGRRQGGEP</sequence>
<evidence type="ECO:0000256" key="1">
    <source>
        <dbReference type="SAM" id="MobiDB-lite"/>
    </source>
</evidence>
<accession>A0A087DJ81</accession>
<dbReference type="Proteomes" id="UP000029033">
    <property type="component" value="Unassembled WGS sequence"/>
</dbReference>
<dbReference type="RefSeq" id="WP_051923132.1">
    <property type="nucleotide sequence ID" value="NZ_CAUPKV010000002.1"/>
</dbReference>
<organism evidence="2 3">
    <name type="scientific">Bifidobacterium scardovii</name>
    <dbReference type="NCBI Taxonomy" id="158787"/>
    <lineage>
        <taxon>Bacteria</taxon>
        <taxon>Bacillati</taxon>
        <taxon>Actinomycetota</taxon>
        <taxon>Actinomycetes</taxon>
        <taxon>Bifidobacteriales</taxon>
        <taxon>Bifidobacteriaceae</taxon>
        <taxon>Bifidobacterium</taxon>
    </lineage>
</organism>
<protein>
    <submittedName>
        <fullName evidence="2">Cobyric acid synthase</fullName>
    </submittedName>
</protein>